<proteinExistence type="predicted"/>
<evidence type="ECO:0000313" key="1">
    <source>
        <dbReference type="EMBL" id="KKL26136.1"/>
    </source>
</evidence>
<feature type="non-terminal residue" evidence="1">
    <location>
        <position position="35"/>
    </location>
</feature>
<gene>
    <name evidence="1" type="ORF">LCGC14_2398320</name>
</gene>
<protein>
    <submittedName>
        <fullName evidence="1">Uncharacterized protein</fullName>
    </submittedName>
</protein>
<dbReference type="AlphaFoldDB" id="A0A0F9E8F5"/>
<reference evidence="1" key="1">
    <citation type="journal article" date="2015" name="Nature">
        <title>Complex archaea that bridge the gap between prokaryotes and eukaryotes.</title>
        <authorList>
            <person name="Spang A."/>
            <person name="Saw J.H."/>
            <person name="Jorgensen S.L."/>
            <person name="Zaremba-Niedzwiedzka K."/>
            <person name="Martijn J."/>
            <person name="Lind A.E."/>
            <person name="van Eijk R."/>
            <person name="Schleper C."/>
            <person name="Guy L."/>
            <person name="Ettema T.J."/>
        </authorList>
    </citation>
    <scope>NUCLEOTIDE SEQUENCE</scope>
</reference>
<comment type="caution">
    <text evidence="1">The sequence shown here is derived from an EMBL/GenBank/DDBJ whole genome shotgun (WGS) entry which is preliminary data.</text>
</comment>
<organism evidence="1">
    <name type="scientific">marine sediment metagenome</name>
    <dbReference type="NCBI Taxonomy" id="412755"/>
    <lineage>
        <taxon>unclassified sequences</taxon>
        <taxon>metagenomes</taxon>
        <taxon>ecological metagenomes</taxon>
    </lineage>
</organism>
<accession>A0A0F9E8F5</accession>
<dbReference type="EMBL" id="LAZR01035946">
    <property type="protein sequence ID" value="KKL26136.1"/>
    <property type="molecule type" value="Genomic_DNA"/>
</dbReference>
<sequence length="35" mass="4296">MFGFWEWTKNKVEIRDRAIKELRTNLDDLDEKIKG</sequence>
<name>A0A0F9E8F5_9ZZZZ</name>